<dbReference type="AlphaFoldDB" id="A0A1I5GKY5"/>
<name>A0A1I5GKY5_9ACTN</name>
<gene>
    <name evidence="1" type="ORF">SAMN04489713_105262</name>
</gene>
<evidence type="ECO:0000313" key="1">
    <source>
        <dbReference type="EMBL" id="SFO36645.1"/>
    </source>
</evidence>
<sequence length="87" mass="9669">MGVMASTKASDDRSPARWTSFRYRLLRSTSVPILPGGEVVTSVSTLRFYERDEIEASLNAAGFEVDEVLDVPDHRPGLEWVFVARGP</sequence>
<evidence type="ECO:0000313" key="2">
    <source>
        <dbReference type="Proteomes" id="UP000183413"/>
    </source>
</evidence>
<dbReference type="InParanoid" id="A0A1I5GKY5"/>
<proteinExistence type="predicted"/>
<organism evidence="1 2">
    <name type="scientific">Actinomadura madurae</name>
    <dbReference type="NCBI Taxonomy" id="1993"/>
    <lineage>
        <taxon>Bacteria</taxon>
        <taxon>Bacillati</taxon>
        <taxon>Actinomycetota</taxon>
        <taxon>Actinomycetes</taxon>
        <taxon>Streptosporangiales</taxon>
        <taxon>Thermomonosporaceae</taxon>
        <taxon>Actinomadura</taxon>
    </lineage>
</organism>
<reference evidence="1 2" key="1">
    <citation type="submission" date="2016-10" db="EMBL/GenBank/DDBJ databases">
        <authorList>
            <person name="de Groot N.N."/>
        </authorList>
    </citation>
    <scope>NUCLEOTIDE SEQUENCE [LARGE SCALE GENOMIC DNA]</scope>
    <source>
        <strain evidence="1 2">DSM 43067</strain>
    </source>
</reference>
<keyword evidence="2" id="KW-1185">Reference proteome</keyword>
<protein>
    <submittedName>
        <fullName evidence="1">Uncharacterized protein</fullName>
    </submittedName>
</protein>
<dbReference type="EMBL" id="FOVH01000005">
    <property type="protein sequence ID" value="SFO36645.1"/>
    <property type="molecule type" value="Genomic_DNA"/>
</dbReference>
<dbReference type="Proteomes" id="UP000183413">
    <property type="component" value="Unassembled WGS sequence"/>
</dbReference>
<dbReference type="STRING" id="1993.SAMN04489713_105262"/>
<accession>A0A1I5GKY5</accession>